<comment type="caution">
    <text evidence="1">The sequence shown here is derived from an EMBL/GenBank/DDBJ whole genome shotgun (WGS) entry which is preliminary data.</text>
</comment>
<evidence type="ECO:0000313" key="1">
    <source>
        <dbReference type="EMBL" id="GAA0929111.1"/>
    </source>
</evidence>
<proteinExistence type="predicted"/>
<gene>
    <name evidence="1" type="ORF">GCM10009559_15680</name>
</gene>
<dbReference type="EMBL" id="BAAAHP010000045">
    <property type="protein sequence ID" value="GAA0929111.1"/>
    <property type="molecule type" value="Genomic_DNA"/>
</dbReference>
<protein>
    <submittedName>
        <fullName evidence="1">Uncharacterized protein</fullName>
    </submittedName>
</protein>
<sequence>MAPARPTEVWGPALLFCPGDRPEVSREGEVSARRSAWDGGISGRWDCVKAAVARLSC</sequence>
<accession>A0ABN1PJE1</accession>
<evidence type="ECO:0000313" key="2">
    <source>
        <dbReference type="Proteomes" id="UP001499967"/>
    </source>
</evidence>
<dbReference type="Proteomes" id="UP001499967">
    <property type="component" value="Unassembled WGS sequence"/>
</dbReference>
<keyword evidence="2" id="KW-1185">Reference proteome</keyword>
<name>A0ABN1PJE1_9PSEU</name>
<reference evidence="1 2" key="1">
    <citation type="journal article" date="2019" name="Int. J. Syst. Evol. Microbiol.">
        <title>The Global Catalogue of Microorganisms (GCM) 10K type strain sequencing project: providing services to taxonomists for standard genome sequencing and annotation.</title>
        <authorList>
            <consortium name="The Broad Institute Genomics Platform"/>
            <consortium name="The Broad Institute Genome Sequencing Center for Infectious Disease"/>
            <person name="Wu L."/>
            <person name="Ma J."/>
        </authorList>
    </citation>
    <scope>NUCLEOTIDE SEQUENCE [LARGE SCALE GENOMIC DNA]</scope>
    <source>
        <strain evidence="1 2">JCM 11117</strain>
    </source>
</reference>
<organism evidence="1 2">
    <name type="scientific">Pseudonocardia zijingensis</name>
    <dbReference type="NCBI Taxonomy" id="153376"/>
    <lineage>
        <taxon>Bacteria</taxon>
        <taxon>Bacillati</taxon>
        <taxon>Actinomycetota</taxon>
        <taxon>Actinomycetes</taxon>
        <taxon>Pseudonocardiales</taxon>
        <taxon>Pseudonocardiaceae</taxon>
        <taxon>Pseudonocardia</taxon>
    </lineage>
</organism>